<evidence type="ECO:0000259" key="1">
    <source>
        <dbReference type="Pfam" id="PF25127"/>
    </source>
</evidence>
<dbReference type="Pfam" id="PF25127">
    <property type="entry name" value="DUF7819"/>
    <property type="match status" value="1"/>
</dbReference>
<reference evidence="4" key="1">
    <citation type="submission" date="2016-06" db="UniProtKB">
        <authorList>
            <consortium name="WormBaseParasite"/>
        </authorList>
    </citation>
    <scope>IDENTIFICATION</scope>
</reference>
<dbReference type="InterPro" id="IPR056721">
    <property type="entry name" value="DUF7819"/>
</dbReference>
<dbReference type="WBParaSite" id="GPUH_0002490901-mRNA-1">
    <property type="protein sequence ID" value="GPUH_0002490901-mRNA-1"/>
    <property type="gene ID" value="GPUH_0002490901"/>
</dbReference>
<dbReference type="AlphaFoldDB" id="A0A183EV88"/>
<accession>A0A183EV88</accession>
<dbReference type="Proteomes" id="UP000271098">
    <property type="component" value="Unassembled WGS sequence"/>
</dbReference>
<dbReference type="PANTHER" id="PTHR12323">
    <property type="entry name" value="SR-RELATED CTD ASSOCIATED FACTOR 6"/>
    <property type="match status" value="1"/>
</dbReference>
<keyword evidence="3" id="KW-1185">Reference proteome</keyword>
<dbReference type="PANTHER" id="PTHR12323:SF0">
    <property type="entry name" value="CALCIUM HOMEOSTASIS ENDOPLASMIC RETICULUM PROTEIN"/>
    <property type="match status" value="1"/>
</dbReference>
<evidence type="ECO:0000313" key="4">
    <source>
        <dbReference type="WBParaSite" id="GPUH_0002490901-mRNA-1"/>
    </source>
</evidence>
<evidence type="ECO:0000313" key="2">
    <source>
        <dbReference type="EMBL" id="VDN43457.1"/>
    </source>
</evidence>
<name>A0A183EV88_9BILA</name>
<dbReference type="GO" id="GO:0006874">
    <property type="term" value="P:intracellular calcium ion homeostasis"/>
    <property type="evidence" value="ECO:0007669"/>
    <property type="project" value="TreeGrafter"/>
</dbReference>
<dbReference type="GO" id="GO:0048471">
    <property type="term" value="C:perinuclear region of cytoplasm"/>
    <property type="evidence" value="ECO:0007669"/>
    <property type="project" value="TreeGrafter"/>
</dbReference>
<dbReference type="OrthoDB" id="5842326at2759"/>
<sequence>MFDDASLIPTAPYYDLPAGMMMPLIDMEDVLYKPVIVSKLRLPPPIPPSERLLRAMDAFYAPPALDNPRDADGWERLGLLEYYAKKNTIRKAVEEKLKAEGKTLEEAIENVYIEEKDEKKEPSSERKYLF</sequence>
<proteinExistence type="predicted"/>
<feature type="domain" description="DUF7819" evidence="1">
    <location>
        <begin position="3"/>
        <end position="102"/>
    </location>
</feature>
<evidence type="ECO:0000313" key="3">
    <source>
        <dbReference type="Proteomes" id="UP000271098"/>
    </source>
</evidence>
<organism evidence="4">
    <name type="scientific">Gongylonema pulchrum</name>
    <dbReference type="NCBI Taxonomy" id="637853"/>
    <lineage>
        <taxon>Eukaryota</taxon>
        <taxon>Metazoa</taxon>
        <taxon>Ecdysozoa</taxon>
        <taxon>Nematoda</taxon>
        <taxon>Chromadorea</taxon>
        <taxon>Rhabditida</taxon>
        <taxon>Spirurina</taxon>
        <taxon>Spiruromorpha</taxon>
        <taxon>Spiruroidea</taxon>
        <taxon>Gongylonematidae</taxon>
        <taxon>Gongylonema</taxon>
    </lineage>
</organism>
<protein>
    <submittedName>
        <fullName evidence="4">XRN_M domain-containing protein</fullName>
    </submittedName>
</protein>
<gene>
    <name evidence="2" type="ORF">GPUH_LOCUS24878</name>
</gene>
<reference evidence="2 3" key="2">
    <citation type="submission" date="2018-11" db="EMBL/GenBank/DDBJ databases">
        <authorList>
            <consortium name="Pathogen Informatics"/>
        </authorList>
    </citation>
    <scope>NUCLEOTIDE SEQUENCE [LARGE SCALE GENOMIC DNA]</scope>
</reference>
<dbReference type="EMBL" id="UYRT01102852">
    <property type="protein sequence ID" value="VDN43457.1"/>
    <property type="molecule type" value="Genomic_DNA"/>
</dbReference>